<evidence type="ECO:0000313" key="5">
    <source>
        <dbReference type="EMBL" id="RKD73279.1"/>
    </source>
</evidence>
<evidence type="ECO:0000256" key="1">
    <source>
        <dbReference type="ARBA" id="ARBA00006284"/>
    </source>
</evidence>
<evidence type="ECO:0000256" key="4">
    <source>
        <dbReference type="PIRNR" id="PIRNR006078"/>
    </source>
</evidence>
<dbReference type="AlphaFoldDB" id="A0A419V428"/>
<keyword evidence="6" id="KW-1185">Reference proteome</keyword>
<proteinExistence type="inferred from homology"/>
<dbReference type="PANTHER" id="PTHR21599">
    <property type="entry name" value="GLYCERATE KINASE"/>
    <property type="match status" value="1"/>
</dbReference>
<evidence type="ECO:0000313" key="6">
    <source>
        <dbReference type="Proteomes" id="UP000285120"/>
    </source>
</evidence>
<accession>A0A419V428</accession>
<evidence type="ECO:0000256" key="3">
    <source>
        <dbReference type="ARBA" id="ARBA00022777"/>
    </source>
</evidence>
<dbReference type="OrthoDB" id="9774290at2"/>
<keyword evidence="2 4" id="KW-0808">Transferase</keyword>
<comment type="similarity">
    <text evidence="1 4">Belongs to the glycerate kinase type-1 family.</text>
</comment>
<reference evidence="5 6" key="1">
    <citation type="submission" date="2018-09" db="EMBL/GenBank/DDBJ databases">
        <title>Genomic Encyclopedia of Archaeal and Bacterial Type Strains, Phase II (KMG-II): from individual species to whole genera.</title>
        <authorList>
            <person name="Goeker M."/>
        </authorList>
    </citation>
    <scope>NUCLEOTIDE SEQUENCE [LARGE SCALE GENOMIC DNA]</scope>
    <source>
        <strain evidence="5 6">DSM 17008</strain>
    </source>
</reference>
<name>A0A419V428_9BACL</name>
<dbReference type="Pfam" id="PF02595">
    <property type="entry name" value="Gly_kinase"/>
    <property type="match status" value="1"/>
</dbReference>
<protein>
    <submittedName>
        <fullName evidence="5">Glycerate kinase</fullName>
    </submittedName>
</protein>
<dbReference type="SUPFAM" id="SSF110738">
    <property type="entry name" value="Glycerate kinase I"/>
    <property type="match status" value="1"/>
</dbReference>
<gene>
    <name evidence="5" type="ORF">ATL39_1570</name>
</gene>
<sequence>MKIVIAPDSFKESMTALEAAESMKKGWKDIFGEEASVDVIPMADGGEGTTTSLSEALEASMHQIEVTSPNGEKVTAEYAVSKDGRTAVLEMAEASGIGLVDEQERNPLTATSYGTGELIQDALGKGVEKIIIGIGGSATNDGGAGMIQALGGRLLDNENQEVAAGGAALAGLHSIHLSGLDDRLKQVSISVACDVKNPLTGENGASAVYGPQKGATPDMVKTLDEALGVFADVMKRDLNADIAHIEGAGAAGGMGAGLIGCLGASLESGIDIVLKETNFYERVKGADLVVTGEGKMDSQTVYGKTPVGVAKAAHSVNKNAVVLAVCGQLGEGYEAVYEHGITAAFSMVPGPHDLQTALKNGPEYAEKISRSLALMWKASSGK</sequence>
<dbReference type="InterPro" id="IPR018197">
    <property type="entry name" value="Glycerate_kinase_RE-like"/>
</dbReference>
<evidence type="ECO:0000256" key="2">
    <source>
        <dbReference type="ARBA" id="ARBA00022679"/>
    </source>
</evidence>
<dbReference type="Gene3D" id="3.90.1510.10">
    <property type="entry name" value="Glycerate kinase, domain 2"/>
    <property type="match status" value="1"/>
</dbReference>
<dbReference type="Proteomes" id="UP000285120">
    <property type="component" value="Unassembled WGS sequence"/>
</dbReference>
<dbReference type="GO" id="GO:0008887">
    <property type="term" value="F:glycerate kinase activity"/>
    <property type="evidence" value="ECO:0007669"/>
    <property type="project" value="UniProtKB-UniRule"/>
</dbReference>
<dbReference type="RefSeq" id="WP_120192757.1">
    <property type="nucleotide sequence ID" value="NZ_RAPK01000008.1"/>
</dbReference>
<dbReference type="Gene3D" id="3.40.50.10350">
    <property type="entry name" value="Glycerate kinase, domain 1"/>
    <property type="match status" value="1"/>
</dbReference>
<dbReference type="GO" id="GO:0031388">
    <property type="term" value="P:organic acid phosphorylation"/>
    <property type="evidence" value="ECO:0007669"/>
    <property type="project" value="UniProtKB-UniRule"/>
</dbReference>
<comment type="caution">
    <text evidence="5">The sequence shown here is derived from an EMBL/GenBank/DDBJ whole genome shotgun (WGS) entry which is preliminary data.</text>
</comment>
<dbReference type="NCBIfam" id="TIGR00045">
    <property type="entry name" value="glycerate kinase"/>
    <property type="match status" value="1"/>
</dbReference>
<dbReference type="PIRSF" id="PIRSF006078">
    <property type="entry name" value="GlxK"/>
    <property type="match status" value="1"/>
</dbReference>
<dbReference type="InterPro" id="IPR036129">
    <property type="entry name" value="Glycerate_kinase_sf"/>
</dbReference>
<organism evidence="5 6">
    <name type="scientific">Sinobaca qinghaiensis</name>
    <dbReference type="NCBI Taxonomy" id="342944"/>
    <lineage>
        <taxon>Bacteria</taxon>
        <taxon>Bacillati</taxon>
        <taxon>Bacillota</taxon>
        <taxon>Bacilli</taxon>
        <taxon>Bacillales</taxon>
        <taxon>Sporolactobacillaceae</taxon>
        <taxon>Sinobaca</taxon>
    </lineage>
</organism>
<dbReference type="EMBL" id="RAPK01000008">
    <property type="protein sequence ID" value="RKD73279.1"/>
    <property type="molecule type" value="Genomic_DNA"/>
</dbReference>
<dbReference type="PANTHER" id="PTHR21599:SF0">
    <property type="entry name" value="GLYCERATE KINASE"/>
    <property type="match status" value="1"/>
</dbReference>
<dbReference type="InterPro" id="IPR018193">
    <property type="entry name" value="Glyc_kinase_flavodox-like_fold"/>
</dbReference>
<keyword evidence="3 4" id="KW-0418">Kinase</keyword>
<dbReference type="InterPro" id="IPR004381">
    <property type="entry name" value="Glycerate_kinase"/>
</dbReference>